<name>A0AC58SEM4_TOBAC</name>
<gene>
    <name evidence="2" type="primary">LOC142167171</name>
</gene>
<sequence>MGKQVEFSTVFHPQIDGQSKKTIQTFEDMLRACIIGFGGHQEFLSLVVFAYSNCYQPSIQIVSYEVLYSRQCRSPIGWFDPGEVRMLSTNLVCAAFEVVKLIQDLLRTVHSMQKSYTNKKVCGVTFTKGEKKYYKDKSPILDFSTVQLDENLTYE</sequence>
<dbReference type="RefSeq" id="XP_075083432.1">
    <property type="nucleotide sequence ID" value="XM_075227331.1"/>
</dbReference>
<reference evidence="1" key="1">
    <citation type="journal article" date="2014" name="Nat. Commun.">
        <title>The tobacco genome sequence and its comparison with those of tomato and potato.</title>
        <authorList>
            <person name="Sierro N."/>
            <person name="Battey J.N."/>
            <person name="Ouadi S."/>
            <person name="Bakaher N."/>
            <person name="Bovet L."/>
            <person name="Willig A."/>
            <person name="Goepfert S."/>
            <person name="Peitsch M.C."/>
            <person name="Ivanov N.V."/>
        </authorList>
    </citation>
    <scope>NUCLEOTIDE SEQUENCE [LARGE SCALE GENOMIC DNA]</scope>
</reference>
<accession>A0AC58SEM4</accession>
<proteinExistence type="predicted"/>
<keyword evidence="1" id="KW-1185">Reference proteome</keyword>
<evidence type="ECO:0000313" key="1">
    <source>
        <dbReference type="Proteomes" id="UP000790787"/>
    </source>
</evidence>
<evidence type="ECO:0000313" key="2">
    <source>
        <dbReference type="RefSeq" id="XP_075083432.1"/>
    </source>
</evidence>
<dbReference type="Proteomes" id="UP000790787">
    <property type="component" value="Chromosome 12"/>
</dbReference>
<organism evidence="1 2">
    <name type="scientific">Nicotiana tabacum</name>
    <name type="common">Common tobacco</name>
    <dbReference type="NCBI Taxonomy" id="4097"/>
    <lineage>
        <taxon>Eukaryota</taxon>
        <taxon>Viridiplantae</taxon>
        <taxon>Streptophyta</taxon>
        <taxon>Embryophyta</taxon>
        <taxon>Tracheophyta</taxon>
        <taxon>Spermatophyta</taxon>
        <taxon>Magnoliopsida</taxon>
        <taxon>eudicotyledons</taxon>
        <taxon>Gunneridae</taxon>
        <taxon>Pentapetalae</taxon>
        <taxon>asterids</taxon>
        <taxon>lamiids</taxon>
        <taxon>Solanales</taxon>
        <taxon>Solanaceae</taxon>
        <taxon>Nicotianoideae</taxon>
        <taxon>Nicotianeae</taxon>
        <taxon>Nicotiana</taxon>
    </lineage>
</organism>
<protein>
    <submittedName>
        <fullName evidence="2">Uncharacterized protein LOC142167171</fullName>
    </submittedName>
</protein>
<reference evidence="2" key="2">
    <citation type="submission" date="2025-08" db="UniProtKB">
        <authorList>
            <consortium name="RefSeq"/>
        </authorList>
    </citation>
    <scope>IDENTIFICATION</scope>
    <source>
        <tissue evidence="2">Leaf</tissue>
    </source>
</reference>